<dbReference type="EC" id="4.2.1.10" evidence="1"/>
<organism evidence="1 2">
    <name type="scientific">Taklimakanibacter albus</name>
    <dbReference type="NCBI Taxonomy" id="2800327"/>
    <lineage>
        <taxon>Bacteria</taxon>
        <taxon>Pseudomonadati</taxon>
        <taxon>Pseudomonadota</taxon>
        <taxon>Alphaproteobacteria</taxon>
        <taxon>Hyphomicrobiales</taxon>
        <taxon>Aestuariivirgaceae</taxon>
        <taxon>Taklimakanibacter</taxon>
    </lineage>
</organism>
<comment type="caution">
    <text evidence="1">The sequence shown here is derived from an EMBL/GenBank/DDBJ whole genome shotgun (WGS) entry which is preliminary data.</text>
</comment>
<dbReference type="Proteomes" id="UP000616151">
    <property type="component" value="Unassembled WGS sequence"/>
</dbReference>
<keyword evidence="2" id="KW-1185">Reference proteome</keyword>
<sequence length="148" mass="16228">MKPVFVINGPNLNMLGLREPDVYGHETLAGLEERCRTKAKALGLDISFRQSNLEGEIVTWIQEARSAASGLVLNAGAYTHTSVAIHDALRIAELPLIEVHLTNIYKREPFRHHSYVSSVANGVLCGFGGHGYELALDAIHRILTVKKG</sequence>
<proteinExistence type="predicted"/>
<evidence type="ECO:0000313" key="2">
    <source>
        <dbReference type="Proteomes" id="UP000616151"/>
    </source>
</evidence>
<reference evidence="1" key="1">
    <citation type="submission" date="2021-01" db="EMBL/GenBank/DDBJ databases">
        <authorList>
            <person name="Sun Q."/>
        </authorList>
    </citation>
    <scope>NUCLEOTIDE SEQUENCE</scope>
    <source>
        <strain evidence="1">YIM B02566</strain>
    </source>
</reference>
<accession>A0ACC5R0L0</accession>
<evidence type="ECO:0000313" key="1">
    <source>
        <dbReference type="EMBL" id="MBK1866130.1"/>
    </source>
</evidence>
<gene>
    <name evidence="1" type="primary">aroQ</name>
    <name evidence="1" type="ORF">JHL16_07165</name>
</gene>
<protein>
    <submittedName>
        <fullName evidence="1">Type II 3-dehydroquinate dehydratase</fullName>
        <ecNumber evidence="1">4.2.1.10</ecNumber>
    </submittedName>
</protein>
<keyword evidence="1" id="KW-0456">Lyase</keyword>
<name>A0ACC5R0L0_9HYPH</name>
<dbReference type="EMBL" id="JAENHL010000006">
    <property type="protein sequence ID" value="MBK1866130.1"/>
    <property type="molecule type" value="Genomic_DNA"/>
</dbReference>